<dbReference type="InterPro" id="IPR036188">
    <property type="entry name" value="FAD/NAD-bd_sf"/>
</dbReference>
<sequence>MTVRNEHAVVIGAGVGGLLAARVLSDLYARVTVVERDQPVTEPTARRCVPQGRHAHALLARGGAVMEELFPGFIAELVQCGAVTGDMLANFRWTLSGHRLAAGRSGIRSVCGSRPLVEWQLRNRVRALPGVTITDRCAALGVITDQRRRTVTGLMVSRTAGRTVDDVVDCDLLVDASGRSSQTQAWLESLGYPRPDQDSLTIELAYATRHYRRRRTDLGGDLGIGVGATPEAPRGGAIIAQEDDGWIVTLAGYGADEPPLDPAGFAEFAASLSAPDFGALIASAEPLDDPVRYRIPTAVRRHFDAARLPAHYVPFGDTICCFDPVYGQGMSVAATESLMLRESLETSRTRPVRSFLRAAAPLLDDAWQMSCDTDLRIPTVAGTRTRRTRMANAYAARVHRAAAADPEVGAAFLRVVNLLERPTSLLRPQILARVLRENRPSTRTRDVPVPVPDGLRA</sequence>
<name>A0A1G6WGW4_9NOCA</name>
<dbReference type="SUPFAM" id="SSF51905">
    <property type="entry name" value="FAD/NAD(P)-binding domain"/>
    <property type="match status" value="1"/>
</dbReference>
<proteinExistence type="predicted"/>
<dbReference type="PRINTS" id="PR00420">
    <property type="entry name" value="RNGMNOXGNASE"/>
</dbReference>
<reference evidence="1 2" key="1">
    <citation type="submission" date="2016-10" db="EMBL/GenBank/DDBJ databases">
        <authorList>
            <person name="de Groot N.N."/>
        </authorList>
    </citation>
    <scope>NUCLEOTIDE SEQUENCE [LARGE SCALE GENOMIC DNA]</scope>
    <source>
        <strain evidence="1 2">JCM 11308</strain>
    </source>
</reference>
<organism evidence="1 2">
    <name type="scientific">Rhodococcus tukisamuensis</name>
    <dbReference type="NCBI Taxonomy" id="168276"/>
    <lineage>
        <taxon>Bacteria</taxon>
        <taxon>Bacillati</taxon>
        <taxon>Actinomycetota</taxon>
        <taxon>Actinomycetes</taxon>
        <taxon>Mycobacteriales</taxon>
        <taxon>Nocardiaceae</taxon>
        <taxon>Rhodococcus</taxon>
    </lineage>
</organism>
<accession>A0A1G6WGW4</accession>
<dbReference type="Proteomes" id="UP000199417">
    <property type="component" value="Unassembled WGS sequence"/>
</dbReference>
<dbReference type="PANTHER" id="PTHR43422">
    <property type="entry name" value="THIAMINE THIAZOLE SYNTHASE"/>
    <property type="match status" value="1"/>
</dbReference>
<evidence type="ECO:0000313" key="1">
    <source>
        <dbReference type="EMBL" id="SDD65051.1"/>
    </source>
</evidence>
<dbReference type="Gene3D" id="3.50.50.60">
    <property type="entry name" value="FAD/NAD(P)-binding domain"/>
    <property type="match status" value="1"/>
</dbReference>
<dbReference type="EMBL" id="FNAB01000005">
    <property type="protein sequence ID" value="SDD65051.1"/>
    <property type="molecule type" value="Genomic_DNA"/>
</dbReference>
<evidence type="ECO:0000313" key="2">
    <source>
        <dbReference type="Proteomes" id="UP000199417"/>
    </source>
</evidence>
<dbReference type="STRING" id="168276.SAMN05444580_105364"/>
<dbReference type="RefSeq" id="WP_072842673.1">
    <property type="nucleotide sequence ID" value="NZ_FNAB01000005.1"/>
</dbReference>
<dbReference type="PANTHER" id="PTHR43422:SF3">
    <property type="entry name" value="THIAMINE THIAZOLE SYNTHASE"/>
    <property type="match status" value="1"/>
</dbReference>
<protein>
    <submittedName>
        <fullName evidence="1">Dehydrogenase (Flavoprotein)</fullName>
    </submittedName>
</protein>
<keyword evidence="2" id="KW-1185">Reference proteome</keyword>
<dbReference type="AlphaFoldDB" id="A0A1G6WGW4"/>
<gene>
    <name evidence="1" type="ORF">SAMN05444580_105364</name>
</gene>